<accession>A0ACA8Z655</accession>
<gene>
    <name evidence="1" type="ORF">FAVT5_0821</name>
</gene>
<proteinExistence type="predicted"/>
<protein>
    <submittedName>
        <fullName evidence="1">Uncharacterized protein</fullName>
    </submittedName>
</protein>
<evidence type="ECO:0000313" key="2">
    <source>
        <dbReference type="Proteomes" id="UP000501793"/>
    </source>
</evidence>
<dbReference type="EMBL" id="LR792684">
    <property type="protein sequence ID" value="CAB3390341.1"/>
    <property type="molecule type" value="Genomic_DNA"/>
</dbReference>
<sequence length="38" mass="3946">MEDRVRLIGAEKGSPVQVRRGPATVMGSRSAGVIGHVA</sequence>
<keyword evidence="2" id="KW-1185">Reference proteome</keyword>
<dbReference type="Proteomes" id="UP000501793">
    <property type="component" value="Chromosome"/>
</dbReference>
<organism evidence="1 2">
    <name type="scientific">Kyrpidia spormannii</name>
    <dbReference type="NCBI Taxonomy" id="2055160"/>
    <lineage>
        <taxon>Bacteria</taxon>
        <taxon>Bacillati</taxon>
        <taxon>Bacillota</taxon>
        <taxon>Bacilli</taxon>
        <taxon>Bacillales</taxon>
        <taxon>Alicyclobacillaceae</taxon>
        <taxon>Kyrpidia</taxon>
    </lineage>
</organism>
<evidence type="ECO:0000313" key="1">
    <source>
        <dbReference type="EMBL" id="CAB3390341.1"/>
    </source>
</evidence>
<name>A0ACA8Z655_9BACL</name>
<reference evidence="1" key="1">
    <citation type="submission" date="2020-04" db="EMBL/GenBank/DDBJ databases">
        <authorList>
            <person name="Hogendoorn C."/>
        </authorList>
    </citation>
    <scope>NUCLEOTIDE SEQUENCE</scope>
    <source>
        <strain evidence="1">FAVT5</strain>
    </source>
</reference>